<accession>A0A5E4UT55</accession>
<dbReference type="InterPro" id="IPR006016">
    <property type="entry name" value="UspA"/>
</dbReference>
<organism evidence="3 4">
    <name type="scientific">Pandoraea communis</name>
    <dbReference type="NCBI Taxonomy" id="2508297"/>
    <lineage>
        <taxon>Bacteria</taxon>
        <taxon>Pseudomonadati</taxon>
        <taxon>Pseudomonadota</taxon>
        <taxon>Betaproteobacteria</taxon>
        <taxon>Burkholderiales</taxon>
        <taxon>Burkholderiaceae</taxon>
        <taxon>Pandoraea</taxon>
    </lineage>
</organism>
<dbReference type="PANTHER" id="PTHR46268:SF15">
    <property type="entry name" value="UNIVERSAL STRESS PROTEIN HP_0031"/>
    <property type="match status" value="1"/>
</dbReference>
<evidence type="ECO:0000256" key="1">
    <source>
        <dbReference type="ARBA" id="ARBA00008791"/>
    </source>
</evidence>
<dbReference type="Gene3D" id="3.40.50.12370">
    <property type="match status" value="1"/>
</dbReference>
<evidence type="ECO:0000259" key="2">
    <source>
        <dbReference type="Pfam" id="PF00582"/>
    </source>
</evidence>
<dbReference type="InterPro" id="IPR006015">
    <property type="entry name" value="Universal_stress_UspA"/>
</dbReference>
<reference evidence="3 4" key="1">
    <citation type="submission" date="2019-08" db="EMBL/GenBank/DDBJ databases">
        <authorList>
            <person name="Peeters C."/>
        </authorList>
    </citation>
    <scope>NUCLEOTIDE SEQUENCE [LARGE SCALE GENOMIC DNA]</scope>
    <source>
        <strain evidence="3 4">LMG 31111</strain>
    </source>
</reference>
<evidence type="ECO:0000313" key="4">
    <source>
        <dbReference type="Proteomes" id="UP000383971"/>
    </source>
</evidence>
<dbReference type="SUPFAM" id="SSF52402">
    <property type="entry name" value="Adenine nucleotide alpha hydrolases-like"/>
    <property type="match status" value="2"/>
</dbReference>
<gene>
    <name evidence="3" type="ORF">PCO31111_02210</name>
</gene>
<dbReference type="PRINTS" id="PR01438">
    <property type="entry name" value="UNVRSLSTRESS"/>
</dbReference>
<proteinExistence type="inferred from homology"/>
<name>A0A5E4UT55_9BURK</name>
<feature type="domain" description="UspA" evidence="2">
    <location>
        <begin position="158"/>
        <end position="277"/>
    </location>
</feature>
<sequence>MSFKSVLVLVDDSARCESHIELAAALADTNGGHLIGIHLYVHVPIDPLDSPYVELDDRQTAGERMQHRSPNRQGEAKLRFMEIAQRYSLSADWLAPTGIANEALPKYARYADLAVMGQLDPGLPETYALTHLVERVVLGSGRPTLVLPGAAIFPKRFAHVLLAWNGSREAARAVADALPLVQAAGHVTVLSISAGRQDDLPGVDIADYLRRHCTDVAFARRSGGGTSTIGETILESAKEIGADLLVMGSYGHSRLQELVLGGVTRTVLETLDLPVLMSH</sequence>
<dbReference type="RefSeq" id="WP_150584935.1">
    <property type="nucleotide sequence ID" value="NZ_CABPSE010000006.1"/>
</dbReference>
<comment type="similarity">
    <text evidence="1">Belongs to the universal stress protein A family.</text>
</comment>
<dbReference type="Proteomes" id="UP000383971">
    <property type="component" value="Unassembled WGS sequence"/>
</dbReference>
<dbReference type="PANTHER" id="PTHR46268">
    <property type="entry name" value="STRESS RESPONSE PROTEIN NHAX"/>
    <property type="match status" value="1"/>
</dbReference>
<dbReference type="CDD" id="cd00293">
    <property type="entry name" value="USP-like"/>
    <property type="match status" value="1"/>
</dbReference>
<dbReference type="Pfam" id="PF00582">
    <property type="entry name" value="Usp"/>
    <property type="match status" value="1"/>
</dbReference>
<keyword evidence="4" id="KW-1185">Reference proteome</keyword>
<dbReference type="AlphaFoldDB" id="A0A5E4UT55"/>
<evidence type="ECO:0000313" key="3">
    <source>
        <dbReference type="EMBL" id="VVE02095.1"/>
    </source>
</evidence>
<dbReference type="EMBL" id="CABPSE010000006">
    <property type="protein sequence ID" value="VVE02095.1"/>
    <property type="molecule type" value="Genomic_DNA"/>
</dbReference>
<protein>
    <submittedName>
        <fullName evidence="3">Universal stress protein A</fullName>
    </submittedName>
</protein>